<proteinExistence type="predicted"/>
<organism evidence="1 2">
    <name type="scientific">Lentzea flava</name>
    <dbReference type="NCBI Taxonomy" id="103732"/>
    <lineage>
        <taxon>Bacteria</taxon>
        <taxon>Bacillati</taxon>
        <taxon>Actinomycetota</taxon>
        <taxon>Actinomycetes</taxon>
        <taxon>Pseudonocardiales</taxon>
        <taxon>Pseudonocardiaceae</taxon>
        <taxon>Lentzea</taxon>
    </lineage>
</organism>
<dbReference type="Pfam" id="PF18143">
    <property type="entry name" value="HAD_SAK_2"/>
    <property type="match status" value="1"/>
</dbReference>
<protein>
    <recommendedName>
        <fullName evidence="3">Secreted protein</fullName>
    </recommendedName>
</protein>
<sequence length="182" mass="20581">MRAPCPGNGTLDLVKPLVVIDVDGPLNPWAAKHKPPNYRPFDIKVGWWRKLRIWLDPEHGDQLRRLAEDTGAELAWATSWGHRANTEIGPRLGLPPLKVIEFHDEHGWKYPAVARYAYERPLVWFDDDFGLHAARRVEFVHKRRHLTTALVHVDPGTGITAQHLSEARKAFSGNPGGTENSP</sequence>
<evidence type="ECO:0000313" key="1">
    <source>
        <dbReference type="EMBL" id="GGU40124.1"/>
    </source>
</evidence>
<name>A0ABQ2UKS9_9PSEU</name>
<dbReference type="EMBL" id="BMRE01000013">
    <property type="protein sequence ID" value="GGU40124.1"/>
    <property type="molecule type" value="Genomic_DNA"/>
</dbReference>
<reference evidence="2" key="1">
    <citation type="journal article" date="2019" name="Int. J. Syst. Evol. Microbiol.">
        <title>The Global Catalogue of Microorganisms (GCM) 10K type strain sequencing project: providing services to taxonomists for standard genome sequencing and annotation.</title>
        <authorList>
            <consortium name="The Broad Institute Genomics Platform"/>
            <consortium name="The Broad Institute Genome Sequencing Center for Infectious Disease"/>
            <person name="Wu L."/>
            <person name="Ma J."/>
        </authorList>
    </citation>
    <scope>NUCLEOTIDE SEQUENCE [LARGE SCALE GENOMIC DNA]</scope>
    <source>
        <strain evidence="2">JCM 3296</strain>
    </source>
</reference>
<evidence type="ECO:0008006" key="3">
    <source>
        <dbReference type="Google" id="ProtNLM"/>
    </source>
</evidence>
<comment type="caution">
    <text evidence="1">The sequence shown here is derived from an EMBL/GenBank/DDBJ whole genome shotgun (WGS) entry which is preliminary data.</text>
</comment>
<keyword evidence="2" id="KW-1185">Reference proteome</keyword>
<accession>A0ABQ2UKS9</accession>
<evidence type="ECO:0000313" key="2">
    <source>
        <dbReference type="Proteomes" id="UP000649573"/>
    </source>
</evidence>
<dbReference type="Proteomes" id="UP000649573">
    <property type="component" value="Unassembled WGS sequence"/>
</dbReference>
<gene>
    <name evidence="1" type="ORF">GCM10010178_35650</name>
</gene>